<dbReference type="Pfam" id="PF12937">
    <property type="entry name" value="F-box-like"/>
    <property type="match status" value="1"/>
</dbReference>
<proteinExistence type="predicted"/>
<dbReference type="CDD" id="cd09917">
    <property type="entry name" value="F-box_SF"/>
    <property type="match status" value="1"/>
</dbReference>
<dbReference type="SUPFAM" id="SSF81383">
    <property type="entry name" value="F-box domain"/>
    <property type="match status" value="1"/>
</dbReference>
<dbReference type="EMBL" id="ML170178">
    <property type="protein sequence ID" value="TDL21841.1"/>
    <property type="molecule type" value="Genomic_DNA"/>
</dbReference>
<gene>
    <name evidence="2" type="ORF">BD410DRAFT_789231</name>
</gene>
<keyword evidence="3" id="KW-1185">Reference proteome</keyword>
<evidence type="ECO:0000313" key="3">
    <source>
        <dbReference type="Proteomes" id="UP000294933"/>
    </source>
</evidence>
<evidence type="ECO:0000259" key="1">
    <source>
        <dbReference type="Pfam" id="PF12937"/>
    </source>
</evidence>
<name>A0A4Y7Q3E7_9AGAM</name>
<dbReference type="InterPro" id="IPR001810">
    <property type="entry name" value="F-box_dom"/>
</dbReference>
<dbReference type="AlphaFoldDB" id="A0A4Y7Q3E7"/>
<evidence type="ECO:0000313" key="2">
    <source>
        <dbReference type="EMBL" id="TDL21841.1"/>
    </source>
</evidence>
<accession>A0A4Y7Q3E7</accession>
<feature type="domain" description="F-box" evidence="1">
    <location>
        <begin position="9"/>
        <end position="46"/>
    </location>
</feature>
<organism evidence="2 3">
    <name type="scientific">Rickenella mellea</name>
    <dbReference type="NCBI Taxonomy" id="50990"/>
    <lineage>
        <taxon>Eukaryota</taxon>
        <taxon>Fungi</taxon>
        <taxon>Dikarya</taxon>
        <taxon>Basidiomycota</taxon>
        <taxon>Agaricomycotina</taxon>
        <taxon>Agaricomycetes</taxon>
        <taxon>Hymenochaetales</taxon>
        <taxon>Rickenellaceae</taxon>
        <taxon>Rickenella</taxon>
    </lineage>
</organism>
<dbReference type="VEuPathDB" id="FungiDB:BD410DRAFT_789231"/>
<reference evidence="2 3" key="1">
    <citation type="submission" date="2018-06" db="EMBL/GenBank/DDBJ databases">
        <title>A transcriptomic atlas of mushroom development highlights an independent origin of complex multicellularity.</title>
        <authorList>
            <consortium name="DOE Joint Genome Institute"/>
            <person name="Krizsan K."/>
            <person name="Almasi E."/>
            <person name="Merenyi Z."/>
            <person name="Sahu N."/>
            <person name="Viragh M."/>
            <person name="Koszo T."/>
            <person name="Mondo S."/>
            <person name="Kiss B."/>
            <person name="Balint B."/>
            <person name="Kues U."/>
            <person name="Barry K."/>
            <person name="Hegedus J.C."/>
            <person name="Henrissat B."/>
            <person name="Johnson J."/>
            <person name="Lipzen A."/>
            <person name="Ohm R."/>
            <person name="Nagy I."/>
            <person name="Pangilinan J."/>
            <person name="Yan J."/>
            <person name="Xiong Y."/>
            <person name="Grigoriev I.V."/>
            <person name="Hibbett D.S."/>
            <person name="Nagy L.G."/>
        </authorList>
    </citation>
    <scope>NUCLEOTIDE SEQUENCE [LARGE SCALE GENOMIC DNA]</scope>
    <source>
        <strain evidence="2 3">SZMC22713</strain>
    </source>
</reference>
<dbReference type="Proteomes" id="UP000294933">
    <property type="component" value="Unassembled WGS sequence"/>
</dbReference>
<sequence length="353" mass="41512">MMERVQYKPDILMEIFLYSSPWDLLQLYATCRSFNIVLHENQHIWRLARKRLAPPVPDPTLPANLFGFPHSWTEVAYAKYIFGNTKCTFCGDVIDEPFVFASFSLKLFPCTKRKKCSLQLYRETRSLSEYQADGFKIENMQFCQSYMPYLEFSGDRGRERRRYAASQFKIAKAEWQVARELFHGVKRSSNEPEMDQLLLHISIRHSWSGAYMTTAESLVKWQSAYLRLLKTSNIVKRNIVKAQHFANDDRMKFSMVERSSTFKSYILSLNRTQTLLTLSDWRLISRQIHRDMQDENYGIMKFPIAKDWKKPVVCPLCPTVRRPRLFEGSGCLLDHAMRKHRGIDRSTLVKDAK</sequence>
<dbReference type="OrthoDB" id="3023406at2759"/>
<protein>
    <recommendedName>
        <fullName evidence="1">F-box domain-containing protein</fullName>
    </recommendedName>
</protein>
<dbReference type="InterPro" id="IPR036047">
    <property type="entry name" value="F-box-like_dom_sf"/>
</dbReference>